<dbReference type="GO" id="GO:0009245">
    <property type="term" value="P:lipid A biosynthetic process"/>
    <property type="evidence" value="ECO:0007669"/>
    <property type="project" value="UniProtKB-UniRule"/>
</dbReference>
<gene>
    <name evidence="13 14" type="primary">lpxK</name>
    <name evidence="14" type="ORF">DI626_10470</name>
</gene>
<dbReference type="PANTHER" id="PTHR42724:SF1">
    <property type="entry name" value="TETRAACYLDISACCHARIDE 4'-KINASE, MITOCHONDRIAL-RELATED"/>
    <property type="match status" value="1"/>
</dbReference>
<comment type="function">
    <text evidence="1 13">Transfers the gamma-phosphate of ATP to the 4'-position of a tetraacyldisaccharide 1-phosphate intermediate (termed DS-1-P) to form tetraacyldisaccharide 1,4'-bis-phosphate (lipid IVA).</text>
</comment>
<dbReference type="HAMAP" id="MF_00409">
    <property type="entry name" value="LpxK"/>
    <property type="match status" value="1"/>
</dbReference>
<keyword evidence="10 13" id="KW-0067">ATP-binding</keyword>
<comment type="pathway">
    <text evidence="2 13">Glycolipid biosynthesis; lipid IV(A) biosynthesis; lipid IV(A) from (3R)-3-hydroxytetradecanoyl-[acyl-carrier-protein] and UDP-N-acetyl-alpha-D-glucosamine: step 6/6.</text>
</comment>
<evidence type="ECO:0000256" key="10">
    <source>
        <dbReference type="ARBA" id="ARBA00022840"/>
    </source>
</evidence>
<evidence type="ECO:0000256" key="7">
    <source>
        <dbReference type="ARBA" id="ARBA00022679"/>
    </source>
</evidence>
<dbReference type="GO" id="GO:0009029">
    <property type="term" value="F:lipid-A 4'-kinase activity"/>
    <property type="evidence" value="ECO:0007669"/>
    <property type="project" value="UniProtKB-UniRule"/>
</dbReference>
<keyword evidence="6 13" id="KW-0441">Lipid A biosynthesis</keyword>
<evidence type="ECO:0000313" key="14">
    <source>
        <dbReference type="EMBL" id="PZO81908.1"/>
    </source>
</evidence>
<reference evidence="14 15" key="1">
    <citation type="submission" date="2017-08" db="EMBL/GenBank/DDBJ databases">
        <title>Infants hospitalized years apart are colonized by the same room-sourced microbial strains.</title>
        <authorList>
            <person name="Brooks B."/>
            <person name="Olm M.R."/>
            <person name="Firek B.A."/>
            <person name="Baker R."/>
            <person name="Thomas B.C."/>
            <person name="Morowitz M.J."/>
            <person name="Banfield J.F."/>
        </authorList>
    </citation>
    <scope>NUCLEOTIDE SEQUENCE [LARGE SCALE GENOMIC DNA]</scope>
    <source>
        <strain evidence="14">S2_018_000_R2_104</strain>
    </source>
</reference>
<name>A0A2W5BKY2_9BACT</name>
<evidence type="ECO:0000256" key="13">
    <source>
        <dbReference type="HAMAP-Rule" id="MF_00409"/>
    </source>
</evidence>
<evidence type="ECO:0000256" key="9">
    <source>
        <dbReference type="ARBA" id="ARBA00022777"/>
    </source>
</evidence>
<proteinExistence type="inferred from homology"/>
<dbReference type="EMBL" id="QFNK01000283">
    <property type="protein sequence ID" value="PZO81908.1"/>
    <property type="molecule type" value="Genomic_DNA"/>
</dbReference>
<dbReference type="PANTHER" id="PTHR42724">
    <property type="entry name" value="TETRAACYLDISACCHARIDE 4'-KINASE"/>
    <property type="match status" value="1"/>
</dbReference>
<sequence>MAHCSRRNEKSRPRLLPGNITLQNPFSRAFFLILKTNRYPMPLKTPDFWNKKSVVSYLLIPVSWLYRLGSRISRAFKRPYKASIPVLCIGGVVAGGSGKTPTVHAVVDLIRENGTYQNPVILTRGYGGILKGPTLVDPDIHDYSDVGDEALLHAAHAPTIVSADRAAGVRLAELSGADIIIMDDGLQNRTLAKTWAYLVIDAKQGIGNGHILPAGPLRESLRSALSRCVGVIYTNGTAAHHGDKPCFPTRLTVTSVPDGTRDYFAFTGLGYPEKFRTTLQENGMRLSGFQAFPDHHPYTAEDIEDVLRQADGAQLITTEKDFVRIPPQFRHRVEVLPVVLTFDDADAFLQSWKTA</sequence>
<feature type="binding site" evidence="13">
    <location>
        <begin position="93"/>
        <end position="100"/>
    </location>
    <ligand>
        <name>ATP</name>
        <dbReference type="ChEBI" id="CHEBI:30616"/>
    </ligand>
</feature>
<dbReference type="Proteomes" id="UP000249557">
    <property type="component" value="Unassembled WGS sequence"/>
</dbReference>
<evidence type="ECO:0000256" key="8">
    <source>
        <dbReference type="ARBA" id="ARBA00022741"/>
    </source>
</evidence>
<evidence type="ECO:0000256" key="6">
    <source>
        <dbReference type="ARBA" id="ARBA00022556"/>
    </source>
</evidence>
<evidence type="ECO:0000256" key="3">
    <source>
        <dbReference type="ARBA" id="ARBA00012071"/>
    </source>
</evidence>
<dbReference type="Pfam" id="PF02606">
    <property type="entry name" value="LpxK"/>
    <property type="match status" value="1"/>
</dbReference>
<dbReference type="GO" id="GO:0005886">
    <property type="term" value="C:plasma membrane"/>
    <property type="evidence" value="ECO:0007669"/>
    <property type="project" value="TreeGrafter"/>
</dbReference>
<comment type="catalytic activity">
    <reaction evidence="13">
        <text>a lipid A disaccharide + ATP = a lipid IVA + ADP + H(+)</text>
        <dbReference type="Rhea" id="RHEA:67840"/>
        <dbReference type="ChEBI" id="CHEBI:15378"/>
        <dbReference type="ChEBI" id="CHEBI:30616"/>
        <dbReference type="ChEBI" id="CHEBI:176343"/>
        <dbReference type="ChEBI" id="CHEBI:176425"/>
        <dbReference type="ChEBI" id="CHEBI:456216"/>
        <dbReference type="EC" id="2.7.1.130"/>
    </reaction>
</comment>
<dbReference type="UniPathway" id="UPA00359">
    <property type="reaction ID" value="UER00482"/>
</dbReference>
<evidence type="ECO:0000256" key="12">
    <source>
        <dbReference type="ARBA" id="ARBA00029757"/>
    </source>
</evidence>
<organism evidence="14 15">
    <name type="scientific">Micavibrio aeruginosavorus</name>
    <dbReference type="NCBI Taxonomy" id="349221"/>
    <lineage>
        <taxon>Bacteria</taxon>
        <taxon>Pseudomonadati</taxon>
        <taxon>Bdellovibrionota</taxon>
        <taxon>Bdellovibrionia</taxon>
        <taxon>Bdellovibrionales</taxon>
        <taxon>Pseudobdellovibrionaceae</taxon>
        <taxon>Micavibrio</taxon>
    </lineage>
</organism>
<keyword evidence="11 13" id="KW-0443">Lipid metabolism</keyword>
<keyword evidence="9 13" id="KW-0418">Kinase</keyword>
<dbReference type="GO" id="GO:0009244">
    <property type="term" value="P:lipopolysaccharide core region biosynthetic process"/>
    <property type="evidence" value="ECO:0007669"/>
    <property type="project" value="TreeGrafter"/>
</dbReference>
<evidence type="ECO:0000256" key="5">
    <source>
        <dbReference type="ARBA" id="ARBA00022516"/>
    </source>
</evidence>
<keyword evidence="5 13" id="KW-0444">Lipid biosynthesis</keyword>
<dbReference type="EC" id="2.7.1.130" evidence="3 13"/>
<dbReference type="AlphaFoldDB" id="A0A2W5BKY2"/>
<comment type="similarity">
    <text evidence="13">Belongs to the LpxK family.</text>
</comment>
<evidence type="ECO:0000256" key="1">
    <source>
        <dbReference type="ARBA" id="ARBA00002274"/>
    </source>
</evidence>
<keyword evidence="8 13" id="KW-0547">Nucleotide-binding</keyword>
<dbReference type="SUPFAM" id="SSF52540">
    <property type="entry name" value="P-loop containing nucleoside triphosphate hydrolases"/>
    <property type="match status" value="1"/>
</dbReference>
<evidence type="ECO:0000256" key="11">
    <source>
        <dbReference type="ARBA" id="ARBA00023098"/>
    </source>
</evidence>
<evidence type="ECO:0000313" key="15">
    <source>
        <dbReference type="Proteomes" id="UP000249557"/>
    </source>
</evidence>
<keyword evidence="7 13" id="KW-0808">Transferase</keyword>
<dbReference type="InterPro" id="IPR027417">
    <property type="entry name" value="P-loop_NTPase"/>
</dbReference>
<accession>A0A2W5BKY2</accession>
<evidence type="ECO:0000256" key="4">
    <source>
        <dbReference type="ARBA" id="ARBA00016436"/>
    </source>
</evidence>
<dbReference type="NCBIfam" id="TIGR00682">
    <property type="entry name" value="lpxK"/>
    <property type="match status" value="1"/>
</dbReference>
<evidence type="ECO:0000256" key="2">
    <source>
        <dbReference type="ARBA" id="ARBA00004870"/>
    </source>
</evidence>
<comment type="caution">
    <text evidence="14">The sequence shown here is derived from an EMBL/GenBank/DDBJ whole genome shotgun (WGS) entry which is preliminary data.</text>
</comment>
<dbReference type="InterPro" id="IPR003758">
    <property type="entry name" value="LpxK"/>
</dbReference>
<protein>
    <recommendedName>
        <fullName evidence="4 13">Tetraacyldisaccharide 4'-kinase</fullName>
        <ecNumber evidence="3 13">2.7.1.130</ecNumber>
    </recommendedName>
    <alternativeName>
        <fullName evidence="12 13">Lipid A 4'-kinase</fullName>
    </alternativeName>
</protein>
<dbReference type="GO" id="GO:0005524">
    <property type="term" value="F:ATP binding"/>
    <property type="evidence" value="ECO:0007669"/>
    <property type="project" value="UniProtKB-UniRule"/>
</dbReference>